<gene>
    <name evidence="1" type="ORF">L596_022861</name>
</gene>
<dbReference type="SUPFAM" id="SSF81383">
    <property type="entry name" value="F-box domain"/>
    <property type="match status" value="1"/>
</dbReference>
<comment type="caution">
    <text evidence="1">The sequence shown here is derived from an EMBL/GenBank/DDBJ whole genome shotgun (WGS) entry which is preliminary data.</text>
</comment>
<evidence type="ECO:0000313" key="1">
    <source>
        <dbReference type="EMBL" id="TKR66586.1"/>
    </source>
</evidence>
<reference evidence="1 2" key="1">
    <citation type="journal article" date="2015" name="Genome Biol.">
        <title>Comparative genomics of Steinernema reveals deeply conserved gene regulatory networks.</title>
        <authorList>
            <person name="Dillman A.R."/>
            <person name="Macchietto M."/>
            <person name="Porter C.F."/>
            <person name="Rogers A."/>
            <person name="Williams B."/>
            <person name="Antoshechkin I."/>
            <person name="Lee M.M."/>
            <person name="Goodwin Z."/>
            <person name="Lu X."/>
            <person name="Lewis E.E."/>
            <person name="Goodrich-Blair H."/>
            <person name="Stock S.P."/>
            <person name="Adams B.J."/>
            <person name="Sternberg P.W."/>
            <person name="Mortazavi A."/>
        </authorList>
    </citation>
    <scope>NUCLEOTIDE SEQUENCE [LARGE SCALE GENOMIC DNA]</scope>
    <source>
        <strain evidence="1 2">ALL</strain>
    </source>
</reference>
<keyword evidence="2" id="KW-1185">Reference proteome</keyword>
<dbReference type="InterPro" id="IPR036047">
    <property type="entry name" value="F-box-like_dom_sf"/>
</dbReference>
<evidence type="ECO:0000313" key="2">
    <source>
        <dbReference type="Proteomes" id="UP000298663"/>
    </source>
</evidence>
<organism evidence="1 2">
    <name type="scientific">Steinernema carpocapsae</name>
    <name type="common">Entomopathogenic nematode</name>
    <dbReference type="NCBI Taxonomy" id="34508"/>
    <lineage>
        <taxon>Eukaryota</taxon>
        <taxon>Metazoa</taxon>
        <taxon>Ecdysozoa</taxon>
        <taxon>Nematoda</taxon>
        <taxon>Chromadorea</taxon>
        <taxon>Rhabditida</taxon>
        <taxon>Tylenchina</taxon>
        <taxon>Panagrolaimomorpha</taxon>
        <taxon>Strongyloidoidea</taxon>
        <taxon>Steinernematidae</taxon>
        <taxon>Steinernema</taxon>
    </lineage>
</organism>
<name>A0A4U5MBQ4_STECR</name>
<proteinExistence type="predicted"/>
<dbReference type="AlphaFoldDB" id="A0A4U5MBQ4"/>
<accession>A0A4U5MBQ4</accession>
<sequence>MTVDFYRLPPELRLKILRILGRFRDHRLRLVCHDWNNFLVPFLIETRCLRLDIFTKQSILKRQPKLYVKANGHFAKNVRCGKKCKYYSPCANCSFSINQFDLPSQVHFNKINVRGDIMDEEMAQAVLGAVIHRSSVNKIYTLRVDVGIITASATTIIAILAKIATLTDVYCVDFRQTCKNGSEIDPEISKAIMEHIPVSNYRQVEVYLRSEHIVDFYNAIKRNPCWRFAMIVCSKHEKEPGLTWESLRLLIKEVVLRPYWQDDLIDLLTIKMRFTVDRLGLRVKDVFKESFIKKKWKKGRRTCYAQEFDIPLLATWYLKLLERKGSNLYTLYYGIFGCDSNLKLPKES</sequence>
<dbReference type="Proteomes" id="UP000298663">
    <property type="component" value="Unassembled WGS sequence"/>
</dbReference>
<reference evidence="1 2" key="2">
    <citation type="journal article" date="2019" name="G3 (Bethesda)">
        <title>Hybrid Assembly of the Genome of the Entomopathogenic Nematode Steinernema carpocapsae Identifies the X-Chromosome.</title>
        <authorList>
            <person name="Serra L."/>
            <person name="Macchietto M."/>
            <person name="Macias-Munoz A."/>
            <person name="McGill C.J."/>
            <person name="Rodriguez I.M."/>
            <person name="Rodriguez B."/>
            <person name="Murad R."/>
            <person name="Mortazavi A."/>
        </authorList>
    </citation>
    <scope>NUCLEOTIDE SEQUENCE [LARGE SCALE GENOMIC DNA]</scope>
    <source>
        <strain evidence="1 2">ALL</strain>
    </source>
</reference>
<dbReference type="EMBL" id="AZBU02000008">
    <property type="protein sequence ID" value="TKR66586.1"/>
    <property type="molecule type" value="Genomic_DNA"/>
</dbReference>
<evidence type="ECO:0008006" key="3">
    <source>
        <dbReference type="Google" id="ProtNLM"/>
    </source>
</evidence>
<protein>
    <recommendedName>
        <fullName evidence="3">F-box domain-containing protein</fullName>
    </recommendedName>
</protein>